<evidence type="ECO:0000259" key="2">
    <source>
        <dbReference type="Pfam" id="PF12891"/>
    </source>
</evidence>
<dbReference type="Proteomes" id="UP000317730">
    <property type="component" value="Unassembled WGS sequence"/>
</dbReference>
<dbReference type="Gene3D" id="3.20.20.80">
    <property type="entry name" value="Glycosidases"/>
    <property type="match status" value="1"/>
</dbReference>
<evidence type="ECO:0000256" key="1">
    <source>
        <dbReference type="SAM" id="MobiDB-lite"/>
    </source>
</evidence>
<dbReference type="EMBL" id="BJMV01000015">
    <property type="protein sequence ID" value="GEB86476.1"/>
    <property type="molecule type" value="Genomic_DNA"/>
</dbReference>
<reference evidence="3 4" key="1">
    <citation type="submission" date="2019-06" db="EMBL/GenBank/DDBJ databases">
        <title>Whole genome shotgun sequence of Acetobacter peroxydans NBRC 13755.</title>
        <authorList>
            <person name="Hosoyama A."/>
            <person name="Uohara A."/>
            <person name="Ohji S."/>
            <person name="Ichikawa N."/>
        </authorList>
    </citation>
    <scope>NUCLEOTIDE SEQUENCE [LARGE SCALE GENOMIC DNA]</scope>
    <source>
        <strain evidence="3 4">NBRC 13755</strain>
    </source>
</reference>
<feature type="domain" description="Glycoside hydrolase family 44 catalytic" evidence="2">
    <location>
        <begin position="54"/>
        <end position="292"/>
    </location>
</feature>
<gene>
    <name evidence="3" type="ORF">APE01nite_22730</name>
</gene>
<accession>A0A4Y3TVN7</accession>
<comment type="caution">
    <text evidence="3">The sequence shown here is derived from an EMBL/GenBank/DDBJ whole genome shotgun (WGS) entry which is preliminary data.</text>
</comment>
<feature type="region of interest" description="Disordered" evidence="1">
    <location>
        <begin position="136"/>
        <end position="157"/>
    </location>
</feature>
<protein>
    <recommendedName>
        <fullName evidence="2">Glycoside hydrolase family 44 catalytic domain-containing protein</fullName>
    </recommendedName>
</protein>
<dbReference type="Pfam" id="PF12891">
    <property type="entry name" value="Glyco_hydro_44"/>
    <property type="match status" value="1"/>
</dbReference>
<keyword evidence="4" id="KW-1185">Reference proteome</keyword>
<name>A0A4Y3TVN7_9PROT</name>
<dbReference type="Gene3D" id="2.60.40.1180">
    <property type="entry name" value="Golgi alpha-mannosidase II"/>
    <property type="match status" value="1"/>
</dbReference>
<dbReference type="InterPro" id="IPR024745">
    <property type="entry name" value="GH44_cat"/>
</dbReference>
<dbReference type="SUPFAM" id="SSF51011">
    <property type="entry name" value="Glycosyl hydrolase domain"/>
    <property type="match status" value="1"/>
</dbReference>
<proteinExistence type="predicted"/>
<evidence type="ECO:0000313" key="4">
    <source>
        <dbReference type="Proteomes" id="UP000317730"/>
    </source>
</evidence>
<organism evidence="3 4">
    <name type="scientific">Acetobacter peroxydans</name>
    <dbReference type="NCBI Taxonomy" id="104098"/>
    <lineage>
        <taxon>Bacteria</taxon>
        <taxon>Pseudomonadati</taxon>
        <taxon>Pseudomonadota</taxon>
        <taxon>Alphaproteobacteria</taxon>
        <taxon>Acetobacterales</taxon>
        <taxon>Acetobacteraceae</taxon>
        <taxon>Acetobacter</taxon>
    </lineage>
</organism>
<dbReference type="SUPFAM" id="SSF51445">
    <property type="entry name" value="(Trans)glycosidases"/>
    <property type="match status" value="1"/>
</dbReference>
<sequence>MVEITVDGTPGHPISPLIYGVNFGTTETLKDLRIPINRSGGDSASAYNWRIDARNAGKDWYYESLSCDPKAINDQFGPRFISLTRKGKAQPMISLSMLGWQAKLGPNRARLASFAITKYGPQQDNDAVGMFDAGNGFKPDGTPITDNDPHDAQTPSDVQSEQERLRHLVKQFGANGVPYVILDNEPSLWQLIHRDVNPTGLHADEIASRVIAYSKAVKAVSPKTQVVAPEEWGWHGYHYSGFDQQYAITHGMDHTPDREGITAGMDYVPWLLTQWKAAGHPIDVFSLHFYPQEGEYSDSDKPEVERARNRSTRDLWDPTYKDPTWINSVVALIPMMRQWVNQYYYPGTPIALTEYNWGGEHHMNGATAQADILGIFGREGLDIATRWGDLAPDMTVYKAIKLYRNYDDHGGAFGDISLVAHTPDPDEVSAFAARRKADGAVTLVVINKRLDAPAHVRISLTNLPDQGKVQVWRLADNALTHEPDTRYSEGVITATLPQQSILLLVLPREKKANVKRS</sequence>
<dbReference type="InterPro" id="IPR013780">
    <property type="entry name" value="Glyco_hydro_b"/>
</dbReference>
<dbReference type="InterPro" id="IPR017853">
    <property type="entry name" value="GH"/>
</dbReference>
<evidence type="ECO:0000313" key="3">
    <source>
        <dbReference type="EMBL" id="GEB86476.1"/>
    </source>
</evidence>
<dbReference type="AlphaFoldDB" id="A0A4Y3TVN7"/>